<reference evidence="2" key="1">
    <citation type="submission" date="2020-08" db="EMBL/GenBank/DDBJ databases">
        <title>Multicomponent nature underlies the extraordinary mechanical properties of spider dragline silk.</title>
        <authorList>
            <person name="Kono N."/>
            <person name="Nakamura H."/>
            <person name="Mori M."/>
            <person name="Yoshida Y."/>
            <person name="Ohtoshi R."/>
            <person name="Malay A.D."/>
            <person name="Moran D.A.P."/>
            <person name="Tomita M."/>
            <person name="Numata K."/>
            <person name="Arakawa K."/>
        </authorList>
    </citation>
    <scope>NUCLEOTIDE SEQUENCE</scope>
</reference>
<comment type="caution">
    <text evidence="2">The sequence shown here is derived from an EMBL/GenBank/DDBJ whole genome shotgun (WGS) entry which is preliminary data.</text>
</comment>
<protein>
    <submittedName>
        <fullName evidence="2">Uncharacterized protein</fullName>
    </submittedName>
</protein>
<dbReference type="AlphaFoldDB" id="A0A8X6PLD3"/>
<organism evidence="2 3">
    <name type="scientific">Nephila pilipes</name>
    <name type="common">Giant wood spider</name>
    <name type="synonym">Nephila maculata</name>
    <dbReference type="NCBI Taxonomy" id="299642"/>
    <lineage>
        <taxon>Eukaryota</taxon>
        <taxon>Metazoa</taxon>
        <taxon>Ecdysozoa</taxon>
        <taxon>Arthropoda</taxon>
        <taxon>Chelicerata</taxon>
        <taxon>Arachnida</taxon>
        <taxon>Araneae</taxon>
        <taxon>Araneomorphae</taxon>
        <taxon>Entelegynae</taxon>
        <taxon>Araneoidea</taxon>
        <taxon>Nephilidae</taxon>
        <taxon>Nephila</taxon>
    </lineage>
</organism>
<dbReference type="EMBL" id="BMAW01022330">
    <property type="protein sequence ID" value="GFT77302.1"/>
    <property type="molecule type" value="Genomic_DNA"/>
</dbReference>
<evidence type="ECO:0000256" key="1">
    <source>
        <dbReference type="SAM" id="MobiDB-lite"/>
    </source>
</evidence>
<proteinExistence type="predicted"/>
<evidence type="ECO:0000313" key="3">
    <source>
        <dbReference type="Proteomes" id="UP000887013"/>
    </source>
</evidence>
<keyword evidence="3" id="KW-1185">Reference proteome</keyword>
<dbReference type="Proteomes" id="UP000887013">
    <property type="component" value="Unassembled WGS sequence"/>
</dbReference>
<sequence>MAWWLRRPGVGTQQVSRRGVPPEGRKNAKVDRKKKKLFNSSWESPRFIKMGKCYCCQRGRRKPALFDPGDMNGFQPKKYPLQQ</sequence>
<accession>A0A8X6PLD3</accession>
<gene>
    <name evidence="2" type="ORF">NPIL_208991</name>
</gene>
<evidence type="ECO:0000313" key="2">
    <source>
        <dbReference type="EMBL" id="GFT77302.1"/>
    </source>
</evidence>
<feature type="region of interest" description="Disordered" evidence="1">
    <location>
        <begin position="1"/>
        <end position="32"/>
    </location>
</feature>
<name>A0A8X6PLD3_NEPPI</name>